<comment type="caution">
    <text evidence="1">The sequence shown here is derived from an EMBL/GenBank/DDBJ whole genome shotgun (WGS) entry which is preliminary data.</text>
</comment>
<keyword evidence="2" id="KW-1185">Reference proteome</keyword>
<reference evidence="1" key="1">
    <citation type="submission" date="2022-03" db="EMBL/GenBank/DDBJ databases">
        <authorList>
            <person name="Brunel B."/>
        </authorList>
    </citation>
    <scope>NUCLEOTIDE SEQUENCE</scope>
    <source>
        <strain evidence="1">STM4922sample</strain>
    </source>
</reference>
<sequence>MKEVVIGHPCRLQLVDLNCCVLVGRADPCVSNDCHGVNYLLRANVHRHYLTLSSQVNGYVRKRLP</sequence>
<proteinExistence type="predicted"/>
<dbReference type="Proteomes" id="UP001152604">
    <property type="component" value="Unassembled WGS sequence"/>
</dbReference>
<evidence type="ECO:0000313" key="1">
    <source>
        <dbReference type="EMBL" id="CAH2394521.1"/>
    </source>
</evidence>
<accession>A0ABM9DD97</accession>
<protein>
    <submittedName>
        <fullName evidence="1">Uncharacterized protein</fullName>
    </submittedName>
</protein>
<organism evidence="1 2">
    <name type="scientific">Mesorhizobium ventifaucium</name>
    <dbReference type="NCBI Taxonomy" id="666020"/>
    <lineage>
        <taxon>Bacteria</taxon>
        <taxon>Pseudomonadati</taxon>
        <taxon>Pseudomonadota</taxon>
        <taxon>Alphaproteobacteria</taxon>
        <taxon>Hyphomicrobiales</taxon>
        <taxon>Phyllobacteriaceae</taxon>
        <taxon>Mesorhizobium</taxon>
    </lineage>
</organism>
<gene>
    <name evidence="1" type="ORF">MES4922_100110</name>
</gene>
<dbReference type="EMBL" id="CAKXZS010000002">
    <property type="protein sequence ID" value="CAH2394521.1"/>
    <property type="molecule type" value="Genomic_DNA"/>
</dbReference>
<evidence type="ECO:0000313" key="2">
    <source>
        <dbReference type="Proteomes" id="UP001152604"/>
    </source>
</evidence>
<name>A0ABM9DD97_9HYPH</name>